<protein>
    <recommendedName>
        <fullName evidence="7">UPF0056 membrane protein</fullName>
    </recommendedName>
</protein>
<keyword evidence="6 7" id="KW-0472">Membrane</keyword>
<evidence type="ECO:0000256" key="1">
    <source>
        <dbReference type="ARBA" id="ARBA00004651"/>
    </source>
</evidence>
<dbReference type="Pfam" id="PF01914">
    <property type="entry name" value="MarC"/>
    <property type="match status" value="1"/>
</dbReference>
<dbReference type="RefSeq" id="WP_219158437.1">
    <property type="nucleotide sequence ID" value="NZ_JAHWQX010000001.1"/>
</dbReference>
<keyword evidence="4 7" id="KW-0812">Transmembrane</keyword>
<dbReference type="PANTHER" id="PTHR33508">
    <property type="entry name" value="UPF0056 MEMBRANE PROTEIN YHCE"/>
    <property type="match status" value="1"/>
</dbReference>
<keyword evidence="5 7" id="KW-1133">Transmembrane helix</keyword>
<feature type="transmembrane region" description="Helical" evidence="7">
    <location>
        <begin position="182"/>
        <end position="205"/>
    </location>
</feature>
<dbReference type="EMBL" id="JAHWQX010000001">
    <property type="protein sequence ID" value="MBW3096320.1"/>
    <property type="molecule type" value="Genomic_DNA"/>
</dbReference>
<accession>A0ABS6WKK5</accession>
<keyword evidence="3" id="KW-1003">Cell membrane</keyword>
<evidence type="ECO:0000256" key="3">
    <source>
        <dbReference type="ARBA" id="ARBA00022475"/>
    </source>
</evidence>
<keyword evidence="9" id="KW-1185">Reference proteome</keyword>
<sequence length="209" mass="21860">MDLTYLYRELITIAVAIDPIGTLPVFIAVTARMSSAKRKKVAVRAVLTAGGVLAFFLVFGQLLFEAMSLSLGSFQIAGGIILFIFALTMVFGDSKTEKELADVESDHRQSAVFPLAIPSIASPGAILAVIILTDNHRNAIAEQAVTAGLLALVLVVTLILLFLATPIIRLIGTPGASVISRVMGIILATVAVDAVLNGFASVGVLDING</sequence>
<dbReference type="InterPro" id="IPR002771">
    <property type="entry name" value="Multi_antbiot-R_MarC"/>
</dbReference>
<reference evidence="8" key="1">
    <citation type="submission" date="2021-07" db="EMBL/GenBank/DDBJ databases">
        <title>Pseudohoeflea marina sp. nov. a polyhydroxyalcanoate-producing bacterium.</title>
        <authorList>
            <person name="Zheng W."/>
            <person name="Yu S."/>
            <person name="Huang Y."/>
        </authorList>
    </citation>
    <scope>NUCLEOTIDE SEQUENCE</scope>
    <source>
        <strain evidence="8">DP4N28-3</strain>
    </source>
</reference>
<organism evidence="8 9">
    <name type="scientific">Pseudohoeflea coraliihabitans</name>
    <dbReference type="NCBI Taxonomy" id="2860393"/>
    <lineage>
        <taxon>Bacteria</taxon>
        <taxon>Pseudomonadati</taxon>
        <taxon>Pseudomonadota</taxon>
        <taxon>Alphaproteobacteria</taxon>
        <taxon>Hyphomicrobiales</taxon>
        <taxon>Rhizobiaceae</taxon>
        <taxon>Pseudohoeflea</taxon>
    </lineage>
</organism>
<evidence type="ECO:0000256" key="4">
    <source>
        <dbReference type="ARBA" id="ARBA00022692"/>
    </source>
</evidence>
<evidence type="ECO:0000256" key="6">
    <source>
        <dbReference type="ARBA" id="ARBA00023136"/>
    </source>
</evidence>
<dbReference type="PANTHER" id="PTHR33508:SF1">
    <property type="entry name" value="UPF0056 MEMBRANE PROTEIN YHCE"/>
    <property type="match status" value="1"/>
</dbReference>
<feature type="transmembrane region" description="Helical" evidence="7">
    <location>
        <begin position="70"/>
        <end position="91"/>
    </location>
</feature>
<comment type="similarity">
    <text evidence="2 7">Belongs to the UPF0056 (MarC) family.</text>
</comment>
<evidence type="ECO:0000256" key="2">
    <source>
        <dbReference type="ARBA" id="ARBA00009784"/>
    </source>
</evidence>
<evidence type="ECO:0000313" key="9">
    <source>
        <dbReference type="Proteomes" id="UP001430804"/>
    </source>
</evidence>
<feature type="transmembrane region" description="Helical" evidence="7">
    <location>
        <begin position="144"/>
        <end position="170"/>
    </location>
</feature>
<name>A0ABS6WKK5_9HYPH</name>
<feature type="transmembrane region" description="Helical" evidence="7">
    <location>
        <begin position="112"/>
        <end position="132"/>
    </location>
</feature>
<comment type="subcellular location">
    <subcellularLocation>
        <location evidence="1 7">Cell membrane</location>
        <topology evidence="1 7">Multi-pass membrane protein</topology>
    </subcellularLocation>
</comment>
<feature type="transmembrane region" description="Helical" evidence="7">
    <location>
        <begin position="6"/>
        <end position="29"/>
    </location>
</feature>
<feature type="transmembrane region" description="Helical" evidence="7">
    <location>
        <begin position="41"/>
        <end position="64"/>
    </location>
</feature>
<dbReference type="Proteomes" id="UP001430804">
    <property type="component" value="Unassembled WGS sequence"/>
</dbReference>
<gene>
    <name evidence="8" type="ORF">KY465_03395</name>
</gene>
<evidence type="ECO:0000256" key="7">
    <source>
        <dbReference type="RuleBase" id="RU362048"/>
    </source>
</evidence>
<comment type="caution">
    <text evidence="8">The sequence shown here is derived from an EMBL/GenBank/DDBJ whole genome shotgun (WGS) entry which is preliminary data.</text>
</comment>
<evidence type="ECO:0000256" key="5">
    <source>
        <dbReference type="ARBA" id="ARBA00022989"/>
    </source>
</evidence>
<dbReference type="NCBIfam" id="TIGR00427">
    <property type="entry name" value="NAAT family transporter"/>
    <property type="match status" value="1"/>
</dbReference>
<proteinExistence type="inferred from homology"/>
<evidence type="ECO:0000313" key="8">
    <source>
        <dbReference type="EMBL" id="MBW3096320.1"/>
    </source>
</evidence>